<dbReference type="SUPFAM" id="SSF116734">
    <property type="entry name" value="DNA methylase specificity domain"/>
    <property type="match status" value="1"/>
</dbReference>
<sequence length="198" mass="23263">MKIDAMGKVIHGATLSRIEAKVDEEFYIYPIFTMQDLSRETGQYGIKEEIQEVNISKNKFQKNFLSQINMVVIGLTSYKAIVIGENHKGKLITSNFAIIEFNQNEIDSFYFTWYFNEHPKVERQLRVAMQGSIIRALSIQMLRELEIAVPPLDIQKKIGRVYHLKKRKEKLLFERNILEDTLYKQLMVNKLKEDIKCQ</sequence>
<dbReference type="InterPro" id="IPR000055">
    <property type="entry name" value="Restrct_endonuc_typeI_TRD"/>
</dbReference>
<evidence type="ECO:0000259" key="4">
    <source>
        <dbReference type="Pfam" id="PF01420"/>
    </source>
</evidence>
<evidence type="ECO:0000256" key="3">
    <source>
        <dbReference type="ARBA" id="ARBA00023125"/>
    </source>
</evidence>
<keyword evidence="2" id="KW-0680">Restriction system</keyword>
<dbReference type="Pfam" id="PF01420">
    <property type="entry name" value="Methylase_S"/>
    <property type="match status" value="1"/>
</dbReference>
<gene>
    <name evidence="5" type="ORF">J2Z42_001408</name>
</gene>
<dbReference type="InterPro" id="IPR044946">
    <property type="entry name" value="Restrct_endonuc_typeI_TRD_sf"/>
</dbReference>
<accession>A0ABS4KRS5</accession>
<keyword evidence="5" id="KW-0540">Nuclease</keyword>
<dbReference type="Proteomes" id="UP001519307">
    <property type="component" value="Unassembled WGS sequence"/>
</dbReference>
<keyword evidence="5" id="KW-0378">Hydrolase</keyword>
<dbReference type="GO" id="GO:0004519">
    <property type="term" value="F:endonuclease activity"/>
    <property type="evidence" value="ECO:0007669"/>
    <property type="project" value="UniProtKB-KW"/>
</dbReference>
<proteinExistence type="inferred from homology"/>
<organism evidence="5 6">
    <name type="scientific">Clostridium algifaecis</name>
    <dbReference type="NCBI Taxonomy" id="1472040"/>
    <lineage>
        <taxon>Bacteria</taxon>
        <taxon>Bacillati</taxon>
        <taxon>Bacillota</taxon>
        <taxon>Clostridia</taxon>
        <taxon>Eubacteriales</taxon>
        <taxon>Clostridiaceae</taxon>
        <taxon>Clostridium</taxon>
    </lineage>
</organism>
<comment type="caution">
    <text evidence="5">The sequence shown here is derived from an EMBL/GenBank/DDBJ whole genome shotgun (WGS) entry which is preliminary data.</text>
</comment>
<evidence type="ECO:0000256" key="1">
    <source>
        <dbReference type="ARBA" id="ARBA00010923"/>
    </source>
</evidence>
<keyword evidence="6" id="KW-1185">Reference proteome</keyword>
<dbReference type="EMBL" id="JAGGLM010000006">
    <property type="protein sequence ID" value="MBP2032734.1"/>
    <property type="molecule type" value="Genomic_DNA"/>
</dbReference>
<evidence type="ECO:0000313" key="5">
    <source>
        <dbReference type="EMBL" id="MBP2032734.1"/>
    </source>
</evidence>
<comment type="similarity">
    <text evidence="1">Belongs to the type-I restriction system S methylase family.</text>
</comment>
<protein>
    <submittedName>
        <fullName evidence="5">Restriction endonuclease S subunit</fullName>
    </submittedName>
</protein>
<evidence type="ECO:0000256" key="2">
    <source>
        <dbReference type="ARBA" id="ARBA00022747"/>
    </source>
</evidence>
<dbReference type="RefSeq" id="WP_209701905.1">
    <property type="nucleotide sequence ID" value="NZ_JAGGLM010000006.1"/>
</dbReference>
<evidence type="ECO:0000313" key="6">
    <source>
        <dbReference type="Proteomes" id="UP001519307"/>
    </source>
</evidence>
<keyword evidence="3" id="KW-0238">DNA-binding</keyword>
<reference evidence="5 6" key="1">
    <citation type="submission" date="2021-03" db="EMBL/GenBank/DDBJ databases">
        <title>Genomic Encyclopedia of Type Strains, Phase IV (KMG-IV): sequencing the most valuable type-strain genomes for metagenomic binning, comparative biology and taxonomic classification.</title>
        <authorList>
            <person name="Goeker M."/>
        </authorList>
    </citation>
    <scope>NUCLEOTIDE SEQUENCE [LARGE SCALE GENOMIC DNA]</scope>
    <source>
        <strain evidence="5 6">DSM 28783</strain>
    </source>
</reference>
<feature type="domain" description="Type I restriction modification DNA specificity" evidence="4">
    <location>
        <begin position="18"/>
        <end position="160"/>
    </location>
</feature>
<keyword evidence="5" id="KW-0255">Endonuclease</keyword>
<name>A0ABS4KRS5_9CLOT</name>
<dbReference type="Gene3D" id="3.90.220.20">
    <property type="entry name" value="DNA methylase specificity domains"/>
    <property type="match status" value="1"/>
</dbReference>